<evidence type="ECO:0000313" key="2">
    <source>
        <dbReference type="Proteomes" id="UP001589836"/>
    </source>
</evidence>
<organism evidence="1 2">
    <name type="scientific">Pontibacillus salicampi</name>
    <dbReference type="NCBI Taxonomy" id="1449801"/>
    <lineage>
        <taxon>Bacteria</taxon>
        <taxon>Bacillati</taxon>
        <taxon>Bacillota</taxon>
        <taxon>Bacilli</taxon>
        <taxon>Bacillales</taxon>
        <taxon>Bacillaceae</taxon>
        <taxon>Pontibacillus</taxon>
    </lineage>
</organism>
<dbReference type="InterPro" id="IPR011009">
    <property type="entry name" value="Kinase-like_dom_sf"/>
</dbReference>
<keyword evidence="1" id="KW-0418">Kinase</keyword>
<keyword evidence="1" id="KW-0808">Transferase</keyword>
<gene>
    <name evidence="1" type="ORF">ACFFGV_13135</name>
</gene>
<comment type="caution">
    <text evidence="1">The sequence shown here is derived from an EMBL/GenBank/DDBJ whole genome shotgun (WGS) entry which is preliminary data.</text>
</comment>
<dbReference type="EMBL" id="JBHLTP010000011">
    <property type="protein sequence ID" value="MFC0524513.1"/>
    <property type="molecule type" value="Genomic_DNA"/>
</dbReference>
<name>A0ABV6LQ30_9BACI</name>
<reference evidence="1 2" key="1">
    <citation type="submission" date="2024-09" db="EMBL/GenBank/DDBJ databases">
        <authorList>
            <person name="Sun Q."/>
            <person name="Mori K."/>
        </authorList>
    </citation>
    <scope>NUCLEOTIDE SEQUENCE [LARGE SCALE GENOMIC DNA]</scope>
    <source>
        <strain evidence="1 2">NCAIM B.02529</strain>
    </source>
</reference>
<keyword evidence="1" id="KW-0723">Serine/threonine-protein kinase</keyword>
<dbReference type="Proteomes" id="UP001589836">
    <property type="component" value="Unassembled WGS sequence"/>
</dbReference>
<dbReference type="RefSeq" id="WP_377348562.1">
    <property type="nucleotide sequence ID" value="NZ_JBHLTP010000011.1"/>
</dbReference>
<proteinExistence type="predicted"/>
<protein>
    <submittedName>
        <fullName evidence="1">Serine/threonine protein kinase</fullName>
    </submittedName>
</protein>
<dbReference type="GO" id="GO:0004674">
    <property type="term" value="F:protein serine/threonine kinase activity"/>
    <property type="evidence" value="ECO:0007669"/>
    <property type="project" value="UniProtKB-KW"/>
</dbReference>
<keyword evidence="2" id="KW-1185">Reference proteome</keyword>
<dbReference type="SUPFAM" id="SSF56112">
    <property type="entry name" value="Protein kinase-like (PK-like)"/>
    <property type="match status" value="1"/>
</dbReference>
<sequence length="226" mass="26398">MKLDWEAAIDSLSQISVIANQDNRPVTVHNLGEEITCIGIGTDAAVFRHQQAPAYAFKIYAAEKQYKIKIEEHIYNLLEGSPYFSSSFGSTDRYLILGYEEGITLYDCIQHGVHIPTQVIEDVEDAREYVRSMGLHPRDIHLKNILLQNGRAKIIDVSEYVHPGNDFRWEHLKQAYEEYYHLIDGKEVPLWLIEKVRKWYNQRKVHFSSYDDFMKIVLKFAKHIKP</sequence>
<dbReference type="Gene3D" id="1.10.510.10">
    <property type="entry name" value="Transferase(Phosphotransferase) domain 1"/>
    <property type="match status" value="1"/>
</dbReference>
<evidence type="ECO:0000313" key="1">
    <source>
        <dbReference type="EMBL" id="MFC0524513.1"/>
    </source>
</evidence>
<accession>A0ABV6LQ30</accession>